<dbReference type="PANTHER" id="PTHR47354:SF8">
    <property type="entry name" value="1,2-PHENYLACETYL-COA EPOXIDASE, SUBUNIT E"/>
    <property type="match status" value="1"/>
</dbReference>
<dbReference type="GO" id="GO:0050660">
    <property type="term" value="F:flavin adenine dinucleotide binding"/>
    <property type="evidence" value="ECO:0007669"/>
    <property type="project" value="TreeGrafter"/>
</dbReference>
<keyword evidence="2" id="KW-0285">Flavoprotein</keyword>
<keyword evidence="3" id="KW-0001">2Fe-2S</keyword>
<dbReference type="InterPro" id="IPR008333">
    <property type="entry name" value="Cbr1-like_FAD-bd_dom"/>
</dbReference>
<dbReference type="SUPFAM" id="SSF52343">
    <property type="entry name" value="Ferredoxin reductase-like, C-terminal NADP-linked domain"/>
    <property type="match status" value="1"/>
</dbReference>
<dbReference type="Gene3D" id="2.40.30.10">
    <property type="entry name" value="Translation factors"/>
    <property type="match status" value="1"/>
</dbReference>
<dbReference type="STRING" id="1121884.SAMN02745131_03685"/>
<keyword evidence="5" id="KW-0274">FAD</keyword>
<dbReference type="Gene3D" id="3.10.20.30">
    <property type="match status" value="1"/>
</dbReference>
<dbReference type="CDD" id="cd00207">
    <property type="entry name" value="fer2"/>
    <property type="match status" value="1"/>
</dbReference>
<dbReference type="RefSeq" id="WP_245793215.1">
    <property type="nucleotide sequence ID" value="NZ_FQUU01000021.1"/>
</dbReference>
<dbReference type="SUPFAM" id="SSF63380">
    <property type="entry name" value="Riboflavin synthase domain-like"/>
    <property type="match status" value="1"/>
</dbReference>
<dbReference type="Pfam" id="PF00970">
    <property type="entry name" value="FAD_binding_6"/>
    <property type="match status" value="1"/>
</dbReference>
<dbReference type="InterPro" id="IPR017938">
    <property type="entry name" value="Riboflavin_synthase-like_b-brl"/>
</dbReference>
<dbReference type="GO" id="GO:0051537">
    <property type="term" value="F:2 iron, 2 sulfur cluster binding"/>
    <property type="evidence" value="ECO:0007669"/>
    <property type="project" value="UniProtKB-KW"/>
</dbReference>
<dbReference type="PANTHER" id="PTHR47354">
    <property type="entry name" value="NADH OXIDOREDUCTASE HCR"/>
    <property type="match status" value="1"/>
</dbReference>
<dbReference type="SUPFAM" id="SSF54292">
    <property type="entry name" value="2Fe-2S ferredoxin-like"/>
    <property type="match status" value="1"/>
</dbReference>
<protein>
    <submittedName>
        <fullName evidence="11">Ring-1,2-phenylacetyl-CoA epoxidase subunit PaaE</fullName>
    </submittedName>
</protein>
<dbReference type="PROSITE" id="PS51085">
    <property type="entry name" value="2FE2S_FER_2"/>
    <property type="match status" value="1"/>
</dbReference>
<name>A0A1M5F185_9BACT</name>
<dbReference type="Pfam" id="PF00175">
    <property type="entry name" value="NAD_binding_1"/>
    <property type="match status" value="1"/>
</dbReference>
<dbReference type="InterPro" id="IPR050415">
    <property type="entry name" value="MRET"/>
</dbReference>
<dbReference type="InterPro" id="IPR001433">
    <property type="entry name" value="OxRdtase_FAD/NAD-bd"/>
</dbReference>
<dbReference type="InterPro" id="IPR039261">
    <property type="entry name" value="FNR_nucleotide-bd"/>
</dbReference>
<sequence>MKATGTIQLIVDEVRHSGKGVRLFYFTNESSKAIHYKAGQYLTLILSEDQSEIRRSYSLCSTPGVDQRLCIGVKRIDNGTFSRYLYDEVKAGNNLLTVGPGGVFVLPGDIKNFKQIYFFAAGSGIVPVYSLLKACLYQHAELQVILIYSNSAPETAMFLEELQQLQNEFPGRLLIEFLFSNSQNLLKARLHPDLLRGIVHGHSKENESASLYYICGPEAYMRLCIFTLRAMGVPAALIKKEIFHTYKTVPKIDPPDKATHEVTIFAGPVMHKIRAEYPFSILQSARKAGLSLPYSCDAGRCGNCLAKCTSGKVWMSYNEVLTDRELAEGYILTCTGHAVEGDVTIVI</sequence>
<evidence type="ECO:0000256" key="5">
    <source>
        <dbReference type="ARBA" id="ARBA00022827"/>
    </source>
</evidence>
<keyword evidence="6" id="KW-0560">Oxidoreductase</keyword>
<dbReference type="EMBL" id="FQUU01000021">
    <property type="protein sequence ID" value="SHF85303.1"/>
    <property type="molecule type" value="Genomic_DNA"/>
</dbReference>
<dbReference type="Gene3D" id="3.40.50.80">
    <property type="entry name" value="Nucleotide-binding domain of ferredoxin-NADP reductase (FNR) module"/>
    <property type="match status" value="1"/>
</dbReference>
<dbReference type="InterPro" id="IPR012675">
    <property type="entry name" value="Beta-grasp_dom_sf"/>
</dbReference>
<dbReference type="PROSITE" id="PS00197">
    <property type="entry name" value="2FE2S_FER_1"/>
    <property type="match status" value="1"/>
</dbReference>
<dbReference type="Pfam" id="PF00111">
    <property type="entry name" value="Fer2"/>
    <property type="match status" value="1"/>
</dbReference>
<evidence type="ECO:0000256" key="6">
    <source>
        <dbReference type="ARBA" id="ARBA00023002"/>
    </source>
</evidence>
<gene>
    <name evidence="11" type="ORF">SAMN02745131_03685</name>
</gene>
<evidence type="ECO:0000259" key="10">
    <source>
        <dbReference type="PROSITE" id="PS51384"/>
    </source>
</evidence>
<reference evidence="11 12" key="1">
    <citation type="submission" date="2016-11" db="EMBL/GenBank/DDBJ databases">
        <authorList>
            <person name="Jaros S."/>
            <person name="Januszkiewicz K."/>
            <person name="Wedrychowicz H."/>
        </authorList>
    </citation>
    <scope>NUCLEOTIDE SEQUENCE [LARGE SCALE GENOMIC DNA]</scope>
    <source>
        <strain evidence="11 12">DSM 18119</strain>
    </source>
</reference>
<keyword evidence="7" id="KW-0408">Iron</keyword>
<organism evidence="11 12">
    <name type="scientific">Flavisolibacter ginsengisoli DSM 18119</name>
    <dbReference type="NCBI Taxonomy" id="1121884"/>
    <lineage>
        <taxon>Bacteria</taxon>
        <taxon>Pseudomonadati</taxon>
        <taxon>Bacteroidota</taxon>
        <taxon>Chitinophagia</taxon>
        <taxon>Chitinophagales</taxon>
        <taxon>Chitinophagaceae</taxon>
        <taxon>Flavisolibacter</taxon>
    </lineage>
</organism>
<evidence type="ECO:0000256" key="7">
    <source>
        <dbReference type="ARBA" id="ARBA00023004"/>
    </source>
</evidence>
<keyword evidence="8" id="KW-0411">Iron-sulfur</keyword>
<dbReference type="AlphaFoldDB" id="A0A1M5F185"/>
<dbReference type="PRINTS" id="PR00410">
    <property type="entry name" value="PHEHYDRXLASE"/>
</dbReference>
<keyword evidence="4" id="KW-0479">Metal-binding</keyword>
<evidence type="ECO:0000256" key="1">
    <source>
        <dbReference type="ARBA" id="ARBA00001974"/>
    </source>
</evidence>
<dbReference type="PRINTS" id="PR00371">
    <property type="entry name" value="FPNCR"/>
</dbReference>
<dbReference type="GO" id="GO:0046872">
    <property type="term" value="F:metal ion binding"/>
    <property type="evidence" value="ECO:0007669"/>
    <property type="project" value="UniProtKB-KW"/>
</dbReference>
<evidence type="ECO:0000256" key="8">
    <source>
        <dbReference type="ARBA" id="ARBA00023014"/>
    </source>
</evidence>
<evidence type="ECO:0000256" key="4">
    <source>
        <dbReference type="ARBA" id="ARBA00022723"/>
    </source>
</evidence>
<dbReference type="Proteomes" id="UP000184048">
    <property type="component" value="Unassembled WGS sequence"/>
</dbReference>
<dbReference type="InterPro" id="IPR036010">
    <property type="entry name" value="2Fe-2S_ferredoxin-like_sf"/>
</dbReference>
<keyword evidence="12" id="KW-1185">Reference proteome</keyword>
<evidence type="ECO:0000259" key="9">
    <source>
        <dbReference type="PROSITE" id="PS51085"/>
    </source>
</evidence>
<evidence type="ECO:0000313" key="12">
    <source>
        <dbReference type="Proteomes" id="UP000184048"/>
    </source>
</evidence>
<feature type="domain" description="FAD-binding FR-type" evidence="10">
    <location>
        <begin position="4"/>
        <end position="107"/>
    </location>
</feature>
<dbReference type="PROSITE" id="PS51384">
    <property type="entry name" value="FAD_FR"/>
    <property type="match status" value="1"/>
</dbReference>
<evidence type="ECO:0000256" key="2">
    <source>
        <dbReference type="ARBA" id="ARBA00022630"/>
    </source>
</evidence>
<dbReference type="InterPro" id="IPR001709">
    <property type="entry name" value="Flavoprot_Pyr_Nucl_cyt_Rdtase"/>
</dbReference>
<dbReference type="GO" id="GO:0016491">
    <property type="term" value="F:oxidoreductase activity"/>
    <property type="evidence" value="ECO:0007669"/>
    <property type="project" value="UniProtKB-KW"/>
</dbReference>
<dbReference type="InterPro" id="IPR006058">
    <property type="entry name" value="2Fe2S_fd_BS"/>
</dbReference>
<dbReference type="InterPro" id="IPR017927">
    <property type="entry name" value="FAD-bd_FR_type"/>
</dbReference>
<evidence type="ECO:0000256" key="3">
    <source>
        <dbReference type="ARBA" id="ARBA00022714"/>
    </source>
</evidence>
<dbReference type="InterPro" id="IPR001041">
    <property type="entry name" value="2Fe-2S_ferredoxin-type"/>
</dbReference>
<accession>A0A1M5F185</accession>
<dbReference type="CDD" id="cd06214">
    <property type="entry name" value="PA_degradation_oxidoreductase_like"/>
    <property type="match status" value="1"/>
</dbReference>
<feature type="domain" description="2Fe-2S ferredoxin-type" evidence="9">
    <location>
        <begin position="260"/>
        <end position="347"/>
    </location>
</feature>
<comment type="cofactor">
    <cofactor evidence="1">
        <name>FAD</name>
        <dbReference type="ChEBI" id="CHEBI:57692"/>
    </cofactor>
</comment>
<proteinExistence type="predicted"/>
<evidence type="ECO:0000313" key="11">
    <source>
        <dbReference type="EMBL" id="SHF85303.1"/>
    </source>
</evidence>